<dbReference type="Gene3D" id="1.20.1250.20">
    <property type="entry name" value="MFS general substrate transporter like domains"/>
    <property type="match status" value="2"/>
</dbReference>
<sequence length="456" mass="49399">MSSTSIELQPRRPSPEQEAETALPDSVRNGHAGFTLPAADRGKGAWLFLAAGFVVEAFVWGFPFSFGVFQDYYQTHEPFQGSSGITIIGTCALGIMYLDFPIVVALQRFYPGALLWGPYVGLATMCLALTMSSFSQTTAHLIVTQGILYGLGGSICYCPCMLYINDWFVQRRGIAYAIMWSGTGTGGFAIPLVLQYLLEQYGFRVTLRIWAVALFVLTAPLVYFIKPRVQASVSVRPYTYQQLGFVFDRSFILYQLASIVESLGYFLPSIHLPAYARSNLGTGSFLSALTVMLINVSTVVGTLILGVLTDKLHPTTCIMISTVGAALGTFFCWGFATNLVTLYVFCIIYGLFAGSYVATWQGIIRQISSAPMSRTPSSGHGGNAFDPAMILAFLTAGRGIGNISSGPLSELLTKGVSLDGRVMRSWGSGYGTLIAFTGITAVIGGTSFIWKRLGWI</sequence>
<evidence type="ECO:0000313" key="7">
    <source>
        <dbReference type="Proteomes" id="UP000777438"/>
    </source>
</evidence>
<feature type="transmembrane region" description="Helical" evidence="5">
    <location>
        <begin position="146"/>
        <end position="164"/>
    </location>
</feature>
<keyword evidence="3" id="KW-0325">Glycoprotein</keyword>
<keyword evidence="5" id="KW-0812">Transmembrane</keyword>
<dbReference type="PANTHER" id="PTHR11360">
    <property type="entry name" value="MONOCARBOXYLATE TRANSPORTER"/>
    <property type="match status" value="1"/>
</dbReference>
<protein>
    <submittedName>
        <fullName evidence="6">Major facilitator superfamily domain-containing protein</fullName>
    </submittedName>
</protein>
<evidence type="ECO:0000256" key="2">
    <source>
        <dbReference type="ARBA" id="ARBA00006727"/>
    </source>
</evidence>
<dbReference type="GO" id="GO:0022857">
    <property type="term" value="F:transmembrane transporter activity"/>
    <property type="evidence" value="ECO:0007669"/>
    <property type="project" value="InterPro"/>
</dbReference>
<evidence type="ECO:0000313" key="6">
    <source>
        <dbReference type="EMBL" id="KAH6874352.1"/>
    </source>
</evidence>
<dbReference type="Pfam" id="PF07690">
    <property type="entry name" value="MFS_1"/>
    <property type="match status" value="1"/>
</dbReference>
<organism evidence="6 7">
    <name type="scientific">Thelonectria olida</name>
    <dbReference type="NCBI Taxonomy" id="1576542"/>
    <lineage>
        <taxon>Eukaryota</taxon>
        <taxon>Fungi</taxon>
        <taxon>Dikarya</taxon>
        <taxon>Ascomycota</taxon>
        <taxon>Pezizomycotina</taxon>
        <taxon>Sordariomycetes</taxon>
        <taxon>Hypocreomycetidae</taxon>
        <taxon>Hypocreales</taxon>
        <taxon>Nectriaceae</taxon>
        <taxon>Thelonectria</taxon>
    </lineage>
</organism>
<evidence type="ECO:0000256" key="4">
    <source>
        <dbReference type="SAM" id="MobiDB-lite"/>
    </source>
</evidence>
<dbReference type="PANTHER" id="PTHR11360:SF287">
    <property type="entry name" value="MFS MONOCARBOXYLATE TRANSPORTER"/>
    <property type="match status" value="1"/>
</dbReference>
<gene>
    <name evidence="6" type="ORF">B0T10DRAFT_521784</name>
</gene>
<name>A0A9P8VSZ4_9HYPO</name>
<dbReference type="EMBL" id="JAGPYM010000039">
    <property type="protein sequence ID" value="KAH6874352.1"/>
    <property type="molecule type" value="Genomic_DNA"/>
</dbReference>
<keyword evidence="5" id="KW-1133">Transmembrane helix</keyword>
<feature type="transmembrane region" description="Helical" evidence="5">
    <location>
        <begin position="113"/>
        <end position="134"/>
    </location>
</feature>
<reference evidence="6 7" key="1">
    <citation type="journal article" date="2021" name="Nat. Commun.">
        <title>Genetic determinants of endophytism in the Arabidopsis root mycobiome.</title>
        <authorList>
            <person name="Mesny F."/>
            <person name="Miyauchi S."/>
            <person name="Thiergart T."/>
            <person name="Pickel B."/>
            <person name="Atanasova L."/>
            <person name="Karlsson M."/>
            <person name="Huettel B."/>
            <person name="Barry K.W."/>
            <person name="Haridas S."/>
            <person name="Chen C."/>
            <person name="Bauer D."/>
            <person name="Andreopoulos W."/>
            <person name="Pangilinan J."/>
            <person name="LaButti K."/>
            <person name="Riley R."/>
            <person name="Lipzen A."/>
            <person name="Clum A."/>
            <person name="Drula E."/>
            <person name="Henrissat B."/>
            <person name="Kohler A."/>
            <person name="Grigoriev I.V."/>
            <person name="Martin F.M."/>
            <person name="Hacquard S."/>
        </authorList>
    </citation>
    <scope>NUCLEOTIDE SEQUENCE [LARGE SCALE GENOMIC DNA]</scope>
    <source>
        <strain evidence="6 7">MPI-CAGE-CH-0241</strain>
    </source>
</reference>
<evidence type="ECO:0000256" key="5">
    <source>
        <dbReference type="SAM" id="Phobius"/>
    </source>
</evidence>
<dbReference type="Proteomes" id="UP000777438">
    <property type="component" value="Unassembled WGS sequence"/>
</dbReference>
<feature type="transmembrane region" description="Helical" evidence="5">
    <location>
        <begin position="176"/>
        <end position="197"/>
    </location>
</feature>
<dbReference type="SUPFAM" id="SSF103473">
    <property type="entry name" value="MFS general substrate transporter"/>
    <property type="match status" value="1"/>
</dbReference>
<dbReference type="InterPro" id="IPR011701">
    <property type="entry name" value="MFS"/>
</dbReference>
<keyword evidence="5" id="KW-0472">Membrane</keyword>
<evidence type="ECO:0000256" key="3">
    <source>
        <dbReference type="ARBA" id="ARBA00023180"/>
    </source>
</evidence>
<dbReference type="AlphaFoldDB" id="A0A9P8VSZ4"/>
<keyword evidence="7" id="KW-1185">Reference proteome</keyword>
<evidence type="ECO:0000256" key="1">
    <source>
        <dbReference type="ARBA" id="ARBA00004141"/>
    </source>
</evidence>
<feature type="transmembrane region" description="Helical" evidence="5">
    <location>
        <begin position="45"/>
        <end position="64"/>
    </location>
</feature>
<dbReference type="InterPro" id="IPR036259">
    <property type="entry name" value="MFS_trans_sf"/>
</dbReference>
<dbReference type="GO" id="GO:0016020">
    <property type="term" value="C:membrane"/>
    <property type="evidence" value="ECO:0007669"/>
    <property type="project" value="UniProtKB-SubCell"/>
</dbReference>
<comment type="caution">
    <text evidence="6">The sequence shown here is derived from an EMBL/GenBank/DDBJ whole genome shotgun (WGS) entry which is preliminary data.</text>
</comment>
<accession>A0A9P8VSZ4</accession>
<comment type="similarity">
    <text evidence="2">Belongs to the major facilitator superfamily. Monocarboxylate porter (TC 2.A.1.13) family.</text>
</comment>
<dbReference type="OrthoDB" id="2213137at2759"/>
<feature type="transmembrane region" description="Helical" evidence="5">
    <location>
        <begin position="315"/>
        <end position="336"/>
    </location>
</feature>
<feature type="transmembrane region" description="Helical" evidence="5">
    <location>
        <begin position="430"/>
        <end position="450"/>
    </location>
</feature>
<feature type="region of interest" description="Disordered" evidence="4">
    <location>
        <begin position="1"/>
        <end position="28"/>
    </location>
</feature>
<feature type="transmembrane region" description="Helical" evidence="5">
    <location>
        <begin position="209"/>
        <end position="225"/>
    </location>
</feature>
<proteinExistence type="inferred from homology"/>
<feature type="transmembrane region" description="Helical" evidence="5">
    <location>
        <begin position="84"/>
        <end position="106"/>
    </location>
</feature>
<feature type="transmembrane region" description="Helical" evidence="5">
    <location>
        <begin position="286"/>
        <end position="308"/>
    </location>
</feature>
<dbReference type="InterPro" id="IPR050327">
    <property type="entry name" value="Proton-linked_MCT"/>
</dbReference>
<feature type="transmembrane region" description="Helical" evidence="5">
    <location>
        <begin position="342"/>
        <end position="364"/>
    </location>
</feature>
<comment type="subcellular location">
    <subcellularLocation>
        <location evidence="1">Membrane</location>
        <topology evidence="1">Multi-pass membrane protein</topology>
    </subcellularLocation>
</comment>